<organism evidence="2 3">
    <name type="scientific">Desulfovibrio piger</name>
    <dbReference type="NCBI Taxonomy" id="901"/>
    <lineage>
        <taxon>Bacteria</taxon>
        <taxon>Pseudomonadati</taxon>
        <taxon>Thermodesulfobacteriota</taxon>
        <taxon>Desulfovibrionia</taxon>
        <taxon>Desulfovibrionales</taxon>
        <taxon>Desulfovibrionaceae</taxon>
        <taxon>Desulfovibrio</taxon>
    </lineage>
</organism>
<feature type="transmembrane region" description="Helical" evidence="1">
    <location>
        <begin position="39"/>
        <end position="63"/>
    </location>
</feature>
<sequence>MTSSYKRSLYCSIVRIAANVVMIAAVFLGMYMASRAPMSSMGTFCLWFFGISIPVWMGAFALIRKIRQLYADEGATYIELPRQGASLVYWRVLEQPRDRLGIVR</sequence>
<reference evidence="3" key="1">
    <citation type="submission" date="2016-10" db="EMBL/GenBank/DDBJ databases">
        <authorList>
            <person name="Wegmann U."/>
        </authorList>
    </citation>
    <scope>NUCLEOTIDE SEQUENCE [LARGE SCALE GENOMIC DNA]</scope>
</reference>
<dbReference type="AlphaFoldDB" id="A0A1K1LF31"/>
<proteinExistence type="predicted"/>
<keyword evidence="3" id="KW-1185">Reference proteome</keyword>
<keyword evidence="1" id="KW-0472">Membrane</keyword>
<keyword evidence="1" id="KW-1133">Transmembrane helix</keyword>
<gene>
    <name evidence="2" type="ORF">DESPIGER_1476</name>
</gene>
<keyword evidence="1" id="KW-0812">Transmembrane</keyword>
<evidence type="ECO:0000313" key="3">
    <source>
        <dbReference type="Proteomes" id="UP000186323"/>
    </source>
</evidence>
<dbReference type="Proteomes" id="UP000186323">
    <property type="component" value="Chromosome I"/>
</dbReference>
<feature type="transmembrane region" description="Helical" evidence="1">
    <location>
        <begin position="12"/>
        <end position="33"/>
    </location>
</feature>
<evidence type="ECO:0000313" key="2">
    <source>
        <dbReference type="EMBL" id="SFV73321.1"/>
    </source>
</evidence>
<accession>A0A1K1LF31</accession>
<dbReference type="EMBL" id="LT630450">
    <property type="protein sequence ID" value="SFV73321.1"/>
    <property type="molecule type" value="Genomic_DNA"/>
</dbReference>
<protein>
    <submittedName>
        <fullName evidence="2">Uncharacterized protein</fullName>
    </submittedName>
</protein>
<evidence type="ECO:0000256" key="1">
    <source>
        <dbReference type="SAM" id="Phobius"/>
    </source>
</evidence>
<dbReference type="KEGG" id="dpg:DESPIGER_1476"/>
<name>A0A1K1LF31_9BACT</name>
<dbReference type="RefSeq" id="WP_072334948.1">
    <property type="nucleotide sequence ID" value="NZ_CALJDE010000007.1"/>
</dbReference>